<dbReference type="HOGENOM" id="CLU_159948_0_0_10"/>
<dbReference type="AlphaFoldDB" id="A4C0J7"/>
<organism evidence="2 3">
    <name type="scientific">Polaribacter irgensii 23-P</name>
    <dbReference type="NCBI Taxonomy" id="313594"/>
    <lineage>
        <taxon>Bacteria</taxon>
        <taxon>Pseudomonadati</taxon>
        <taxon>Bacteroidota</taxon>
        <taxon>Flavobacteriia</taxon>
        <taxon>Flavobacteriales</taxon>
        <taxon>Flavobacteriaceae</taxon>
    </lineage>
</organism>
<proteinExistence type="predicted"/>
<protein>
    <submittedName>
        <fullName evidence="2">Uncharacterized protein</fullName>
    </submittedName>
</protein>
<dbReference type="Proteomes" id="UP000003053">
    <property type="component" value="Unassembled WGS sequence"/>
</dbReference>
<feature type="transmembrane region" description="Helical" evidence="1">
    <location>
        <begin position="39"/>
        <end position="56"/>
    </location>
</feature>
<keyword evidence="3" id="KW-1185">Reference proteome</keyword>
<evidence type="ECO:0000313" key="3">
    <source>
        <dbReference type="Proteomes" id="UP000003053"/>
    </source>
</evidence>
<keyword evidence="1" id="KW-0812">Transmembrane</keyword>
<dbReference type="OrthoDB" id="839906at2"/>
<name>A4C0J7_9FLAO</name>
<evidence type="ECO:0000313" key="2">
    <source>
        <dbReference type="EMBL" id="EAR12940.1"/>
    </source>
</evidence>
<reference evidence="2 3" key="1">
    <citation type="submission" date="2006-02" db="EMBL/GenBank/DDBJ databases">
        <authorList>
            <person name="Murray A."/>
            <person name="Staley J."/>
            <person name="Ferriera S."/>
            <person name="Johnson J."/>
            <person name="Kravitz S."/>
            <person name="Halpern A."/>
            <person name="Remington K."/>
            <person name="Beeson K."/>
            <person name="Tran B."/>
            <person name="Rogers Y.-H."/>
            <person name="Friedman R."/>
            <person name="Venter J.C."/>
        </authorList>
    </citation>
    <scope>NUCLEOTIDE SEQUENCE [LARGE SCALE GENOMIC DNA]</scope>
    <source>
        <strain evidence="2 3">23-P</strain>
    </source>
</reference>
<keyword evidence="1" id="KW-1133">Transmembrane helix</keyword>
<feature type="transmembrane region" description="Helical" evidence="1">
    <location>
        <begin position="68"/>
        <end position="87"/>
    </location>
</feature>
<keyword evidence="1" id="KW-0472">Membrane</keyword>
<sequence length="92" mass="10491">MPILAFLILFLGFYALYNTSKKVVLQKNNLVLWIQKHVLISKITGMFCLSISFYLYRVHYGFRSGICIALVALMVVGSLVVLLFPLFTSKKN</sequence>
<accession>A4C0J7</accession>
<gene>
    <name evidence="2" type="ORF">PI23P_09940</name>
</gene>
<comment type="caution">
    <text evidence="2">The sequence shown here is derived from an EMBL/GenBank/DDBJ whole genome shotgun (WGS) entry which is preliminary data.</text>
</comment>
<dbReference type="EMBL" id="AAOG01000002">
    <property type="protein sequence ID" value="EAR12940.1"/>
    <property type="molecule type" value="Genomic_DNA"/>
</dbReference>
<evidence type="ECO:0000256" key="1">
    <source>
        <dbReference type="SAM" id="Phobius"/>
    </source>
</evidence>
<dbReference type="STRING" id="313594.PI23P_09940"/>